<dbReference type="AlphaFoldDB" id="A0A367JF60"/>
<accession>A0A367JF60</accession>
<keyword evidence="1" id="KW-0378">Hydrolase</keyword>
<proteinExistence type="predicted"/>
<comment type="caution">
    <text evidence="2">The sequence shown here is derived from an EMBL/GenBank/DDBJ whole genome shotgun (WGS) entry which is preliminary data.</text>
</comment>
<keyword evidence="3" id="KW-1185">Reference proteome</keyword>
<dbReference type="GO" id="GO:0005811">
    <property type="term" value="C:lipid droplet"/>
    <property type="evidence" value="ECO:0007669"/>
    <property type="project" value="InterPro"/>
</dbReference>
<evidence type="ECO:0000313" key="2">
    <source>
        <dbReference type="EMBL" id="RCH88547.1"/>
    </source>
</evidence>
<dbReference type="PANTHER" id="PTHR13390">
    <property type="entry name" value="LIPASE"/>
    <property type="match status" value="1"/>
</dbReference>
<reference evidence="2 3" key="1">
    <citation type="journal article" date="2018" name="G3 (Bethesda)">
        <title>Phylogenetic and Phylogenomic Definition of Rhizopus Species.</title>
        <authorList>
            <person name="Gryganskyi A.P."/>
            <person name="Golan J."/>
            <person name="Dolatabadi S."/>
            <person name="Mondo S."/>
            <person name="Robb S."/>
            <person name="Idnurm A."/>
            <person name="Muszewska A."/>
            <person name="Steczkiewicz K."/>
            <person name="Masonjones S."/>
            <person name="Liao H.L."/>
            <person name="Gajdeczka M.T."/>
            <person name="Anike F."/>
            <person name="Vuek A."/>
            <person name="Anishchenko I.M."/>
            <person name="Voigt K."/>
            <person name="de Hoog G.S."/>
            <person name="Smith M.E."/>
            <person name="Heitman J."/>
            <person name="Vilgalys R."/>
            <person name="Stajich J.E."/>
        </authorList>
    </citation>
    <scope>NUCLEOTIDE SEQUENCE [LARGE SCALE GENOMIC DNA]</scope>
    <source>
        <strain evidence="2 3">LSU 92-RS-03</strain>
    </source>
</reference>
<dbReference type="Proteomes" id="UP000253551">
    <property type="component" value="Unassembled WGS sequence"/>
</dbReference>
<evidence type="ECO:0000313" key="3">
    <source>
        <dbReference type="Proteomes" id="UP000253551"/>
    </source>
</evidence>
<gene>
    <name evidence="2" type="ORF">CU098_010688</name>
</gene>
<dbReference type="EMBL" id="PJQM01003501">
    <property type="protein sequence ID" value="RCH88547.1"/>
    <property type="molecule type" value="Genomic_DNA"/>
</dbReference>
<dbReference type="GO" id="GO:0019915">
    <property type="term" value="P:lipid storage"/>
    <property type="evidence" value="ECO:0007669"/>
    <property type="project" value="InterPro"/>
</dbReference>
<dbReference type="PANTHER" id="PTHR13390:SF0">
    <property type="entry name" value="LIPID DROPLET-ASSOCIATED HYDROLASE"/>
    <property type="match status" value="1"/>
</dbReference>
<sequence>MRFPLRAIWDIRGYPTESLLWPAKKQENKTVLFFIPGNPGLVEYYTPFFQSIYEKLQSPHLEIVG</sequence>
<dbReference type="OrthoDB" id="448051at2759"/>
<protein>
    <submittedName>
        <fullName evidence="2">Uncharacterized protein</fullName>
    </submittedName>
</protein>
<name>A0A367JF60_RHIST</name>
<dbReference type="InterPro" id="IPR019363">
    <property type="entry name" value="LDAH"/>
</dbReference>
<dbReference type="Pfam" id="PF10230">
    <property type="entry name" value="LIDHydrolase"/>
    <property type="match status" value="1"/>
</dbReference>
<dbReference type="GO" id="GO:0016298">
    <property type="term" value="F:lipase activity"/>
    <property type="evidence" value="ECO:0007669"/>
    <property type="project" value="InterPro"/>
</dbReference>
<feature type="non-terminal residue" evidence="2">
    <location>
        <position position="65"/>
    </location>
</feature>
<evidence type="ECO:0000256" key="1">
    <source>
        <dbReference type="ARBA" id="ARBA00022801"/>
    </source>
</evidence>
<organism evidence="2 3">
    <name type="scientific">Rhizopus stolonifer</name>
    <name type="common">Rhizopus nigricans</name>
    <dbReference type="NCBI Taxonomy" id="4846"/>
    <lineage>
        <taxon>Eukaryota</taxon>
        <taxon>Fungi</taxon>
        <taxon>Fungi incertae sedis</taxon>
        <taxon>Mucoromycota</taxon>
        <taxon>Mucoromycotina</taxon>
        <taxon>Mucoromycetes</taxon>
        <taxon>Mucorales</taxon>
        <taxon>Mucorineae</taxon>
        <taxon>Rhizopodaceae</taxon>
        <taxon>Rhizopus</taxon>
    </lineage>
</organism>